<comment type="catalytic activity">
    <reaction evidence="1">
        <text>ATP + protein L-histidine = ADP + protein N-phospho-L-histidine.</text>
        <dbReference type="EC" id="2.7.13.3"/>
    </reaction>
</comment>
<gene>
    <name evidence="9" type="ORF">H5J25_06565</name>
</gene>
<proteinExistence type="predicted"/>
<dbReference type="Gene3D" id="3.30.565.10">
    <property type="entry name" value="Histidine kinase-like ATPase, C-terminal domain"/>
    <property type="match status" value="1"/>
</dbReference>
<dbReference type="Pfam" id="PF00072">
    <property type="entry name" value="Response_reg"/>
    <property type="match status" value="1"/>
</dbReference>
<dbReference type="InterPro" id="IPR004358">
    <property type="entry name" value="Sig_transdc_His_kin-like_C"/>
</dbReference>
<dbReference type="InterPro" id="IPR001789">
    <property type="entry name" value="Sig_transdc_resp-reg_receiver"/>
</dbReference>
<keyword evidence="6" id="KW-1133">Transmembrane helix</keyword>
<feature type="domain" description="Response regulatory" evidence="8">
    <location>
        <begin position="522"/>
        <end position="635"/>
    </location>
</feature>
<dbReference type="PROSITE" id="PS50109">
    <property type="entry name" value="HIS_KIN"/>
    <property type="match status" value="1"/>
</dbReference>
<feature type="domain" description="Histidine kinase" evidence="7">
    <location>
        <begin position="278"/>
        <end position="499"/>
    </location>
</feature>
<dbReference type="SUPFAM" id="SSF47384">
    <property type="entry name" value="Homodimeric domain of signal transducing histidine kinase"/>
    <property type="match status" value="1"/>
</dbReference>
<evidence type="ECO:0000256" key="3">
    <source>
        <dbReference type="ARBA" id="ARBA00022553"/>
    </source>
</evidence>
<keyword evidence="6" id="KW-0812">Transmembrane</keyword>
<dbReference type="PANTHER" id="PTHR43065">
    <property type="entry name" value="SENSOR HISTIDINE KINASE"/>
    <property type="match status" value="1"/>
</dbReference>
<feature type="modified residue" description="4-aspartylphosphate" evidence="4">
    <location>
        <position position="572"/>
    </location>
</feature>
<dbReference type="RefSeq" id="WP_202095250.1">
    <property type="nucleotide sequence ID" value="NZ_CP061035.1"/>
</dbReference>
<dbReference type="SUPFAM" id="SSF55874">
    <property type="entry name" value="ATPase domain of HSP90 chaperone/DNA topoisomerase II/histidine kinase"/>
    <property type="match status" value="1"/>
</dbReference>
<feature type="coiled-coil region" evidence="5">
    <location>
        <begin position="228"/>
        <end position="269"/>
    </location>
</feature>
<evidence type="ECO:0000256" key="5">
    <source>
        <dbReference type="SAM" id="Coils"/>
    </source>
</evidence>
<dbReference type="InterPro" id="IPR036097">
    <property type="entry name" value="HisK_dim/P_sf"/>
</dbReference>
<reference evidence="10" key="1">
    <citation type="submission" date="2020-09" db="EMBL/GenBank/DDBJ databases">
        <title>Sphingomonas sp., a new species isolated from pork steak.</title>
        <authorList>
            <person name="Heidler von Heilborn D."/>
        </authorList>
    </citation>
    <scope>NUCLEOTIDE SEQUENCE [LARGE SCALE GENOMIC DNA]</scope>
</reference>
<dbReference type="InterPro" id="IPR007891">
    <property type="entry name" value="CHASE3"/>
</dbReference>
<dbReference type="Pfam" id="PF00512">
    <property type="entry name" value="HisKA"/>
    <property type="match status" value="1"/>
</dbReference>
<protein>
    <recommendedName>
        <fullName evidence="2">histidine kinase</fullName>
        <ecNumber evidence="2">2.7.13.3</ecNumber>
    </recommendedName>
</protein>
<dbReference type="PROSITE" id="PS50110">
    <property type="entry name" value="RESPONSE_REGULATORY"/>
    <property type="match status" value="1"/>
</dbReference>
<dbReference type="InterPro" id="IPR003661">
    <property type="entry name" value="HisK_dim/P_dom"/>
</dbReference>
<dbReference type="PANTHER" id="PTHR43065:SF42">
    <property type="entry name" value="TWO-COMPONENT SENSOR PPRA"/>
    <property type="match status" value="1"/>
</dbReference>
<dbReference type="EMBL" id="CP061035">
    <property type="protein sequence ID" value="QQV78325.1"/>
    <property type="molecule type" value="Genomic_DNA"/>
</dbReference>
<dbReference type="GO" id="GO:0000155">
    <property type="term" value="F:phosphorelay sensor kinase activity"/>
    <property type="evidence" value="ECO:0007669"/>
    <property type="project" value="InterPro"/>
</dbReference>
<evidence type="ECO:0000256" key="6">
    <source>
        <dbReference type="SAM" id="Phobius"/>
    </source>
</evidence>
<dbReference type="SMART" id="SM00388">
    <property type="entry name" value="HisKA"/>
    <property type="match status" value="1"/>
</dbReference>
<feature type="transmembrane region" description="Helical" evidence="6">
    <location>
        <begin position="22"/>
        <end position="42"/>
    </location>
</feature>
<dbReference type="InterPro" id="IPR005467">
    <property type="entry name" value="His_kinase_dom"/>
</dbReference>
<dbReference type="InterPro" id="IPR036890">
    <property type="entry name" value="HATPase_C_sf"/>
</dbReference>
<dbReference type="InterPro" id="IPR011006">
    <property type="entry name" value="CheY-like_superfamily"/>
</dbReference>
<feature type="transmembrane region" description="Helical" evidence="6">
    <location>
        <begin position="200"/>
        <end position="222"/>
    </location>
</feature>
<dbReference type="AlphaFoldDB" id="A0A974S5R1"/>
<dbReference type="InterPro" id="IPR003594">
    <property type="entry name" value="HATPase_dom"/>
</dbReference>
<dbReference type="PRINTS" id="PR00344">
    <property type="entry name" value="BCTRLSENSOR"/>
</dbReference>
<dbReference type="CDD" id="cd00082">
    <property type="entry name" value="HisKA"/>
    <property type="match status" value="1"/>
</dbReference>
<dbReference type="SMART" id="SM00387">
    <property type="entry name" value="HATPase_c"/>
    <property type="match status" value="1"/>
</dbReference>
<keyword evidence="10" id="KW-1185">Reference proteome</keyword>
<evidence type="ECO:0000256" key="2">
    <source>
        <dbReference type="ARBA" id="ARBA00012438"/>
    </source>
</evidence>
<evidence type="ECO:0000256" key="1">
    <source>
        <dbReference type="ARBA" id="ARBA00000085"/>
    </source>
</evidence>
<dbReference type="SUPFAM" id="SSF52172">
    <property type="entry name" value="CheY-like"/>
    <property type="match status" value="1"/>
</dbReference>
<dbReference type="EC" id="2.7.13.3" evidence="2"/>
<evidence type="ECO:0000313" key="9">
    <source>
        <dbReference type="EMBL" id="QQV78325.1"/>
    </source>
</evidence>
<evidence type="ECO:0000259" key="8">
    <source>
        <dbReference type="PROSITE" id="PS50110"/>
    </source>
</evidence>
<keyword evidence="3 4" id="KW-0597">Phosphoprotein</keyword>
<dbReference type="SMART" id="SM00448">
    <property type="entry name" value="REC"/>
    <property type="match status" value="1"/>
</dbReference>
<dbReference type="KEGG" id="sari:H5J25_06565"/>
<dbReference type="Pfam" id="PF05227">
    <property type="entry name" value="CHASE3"/>
    <property type="match status" value="1"/>
</dbReference>
<organism evidence="9 10">
    <name type="scientific">Sphingomonas aliaeris</name>
    <dbReference type="NCBI Taxonomy" id="2759526"/>
    <lineage>
        <taxon>Bacteria</taxon>
        <taxon>Pseudomonadati</taxon>
        <taxon>Pseudomonadota</taxon>
        <taxon>Alphaproteobacteria</taxon>
        <taxon>Sphingomonadales</taxon>
        <taxon>Sphingomonadaceae</taxon>
        <taxon>Sphingomonas</taxon>
    </lineage>
</organism>
<evidence type="ECO:0000313" key="10">
    <source>
        <dbReference type="Proteomes" id="UP000595894"/>
    </source>
</evidence>
<dbReference type="Gene3D" id="1.10.287.130">
    <property type="match status" value="1"/>
</dbReference>
<name>A0A974S5R1_9SPHN</name>
<evidence type="ECO:0000256" key="4">
    <source>
        <dbReference type="PROSITE-ProRule" id="PRU00169"/>
    </source>
</evidence>
<evidence type="ECO:0000259" key="7">
    <source>
        <dbReference type="PROSITE" id="PS50109"/>
    </source>
</evidence>
<keyword evidence="6" id="KW-0472">Membrane</keyword>
<dbReference type="Gene3D" id="3.40.50.2300">
    <property type="match status" value="1"/>
</dbReference>
<dbReference type="Pfam" id="PF02518">
    <property type="entry name" value="HATPase_c"/>
    <property type="match status" value="1"/>
</dbReference>
<sequence>MRGIEGDISAPGERKTAWRTRMLVVMAVSGAAVLFALTLTLGEANRQRDRALRLQSHSYEVMILARTLSSTIAQSEASLGRYVISTDKQLGRLYSEEWKKAGNLIGKLDRVTRDNGVQNQSVAQLLEAYDARGSELSDTALSTNYGKNDMALKRFYRAGTAVSLVRINELLDRIIAQERSLLDQRTSSAMQSAERSNRSAAVLAVFGMLIVFGAIVLGWLTVNALGERAAARAEADQERERSHELQSAVERATNELRKQESKLRQVQKMEAVGQLTGGIAHDFNNMLAVVLGGLELAKRSLDKDPEAAPRHIDNAMEGANRAAALTRQLLAFSREETLKLEPIAAGELITGMSDLLDRTLGDAITVEARDRGREWLTCADRHQLENVILNLAVNARDAMKGRGRLTIVTAGTHLAEHAVGRCPAGQYVTIAVTDTGHGMTPEVMERVFEPFFTTKPIGQGTGLGLSQIFAFVRQAQGEIGLQSRPGKGTTVTLYLPRHIAQPQEIADSPAPLPDVRPATALDILVVEDDPRVLTATMGALEDLGHRPIACNDPREAPAMLATAGPVDLIVSDVLMPGQTGPELIAEVTQDYPQVAVLFVTGYAGEAGGEAEFGGHHVLRKPFTIAGLERAVGMAMAAERPAPESLRPLPIDSVAAE</sequence>
<keyword evidence="5" id="KW-0175">Coiled coil</keyword>
<dbReference type="Proteomes" id="UP000595894">
    <property type="component" value="Chromosome"/>
</dbReference>
<accession>A0A974S5R1</accession>